<proteinExistence type="predicted"/>
<sequence length="59" mass="6634">MQNPGCENRDFLLSQKKCNAPSKGSGNWFLIFGVMPTFKGLSDIGFENGGWKSYFLQLK</sequence>
<comment type="caution">
    <text evidence="1">The sequence shown here is derived from an EMBL/GenBank/DDBJ whole genome shotgun (WGS) entry which is preliminary data.</text>
</comment>
<organism evidence="1 2">
    <name type="scientific">Deminuibacter soli</name>
    <dbReference type="NCBI Taxonomy" id="2291815"/>
    <lineage>
        <taxon>Bacteria</taxon>
        <taxon>Pseudomonadati</taxon>
        <taxon>Bacteroidota</taxon>
        <taxon>Chitinophagia</taxon>
        <taxon>Chitinophagales</taxon>
        <taxon>Chitinophagaceae</taxon>
        <taxon>Deminuibacter</taxon>
    </lineage>
</organism>
<accession>A0A3E1NNY8</accession>
<gene>
    <name evidence="1" type="ORF">DXN05_01280</name>
</gene>
<name>A0A3E1NNY8_9BACT</name>
<evidence type="ECO:0000313" key="2">
    <source>
        <dbReference type="Proteomes" id="UP000261284"/>
    </source>
</evidence>
<dbReference type="EMBL" id="QTJU01000001">
    <property type="protein sequence ID" value="RFM29645.1"/>
    <property type="molecule type" value="Genomic_DNA"/>
</dbReference>
<reference evidence="1 2" key="1">
    <citation type="submission" date="2018-08" db="EMBL/GenBank/DDBJ databases">
        <title>Chitinophagaceae sp. K23C18032701, a novel bacterium isolated from forest soil.</title>
        <authorList>
            <person name="Wang C."/>
        </authorList>
    </citation>
    <scope>NUCLEOTIDE SEQUENCE [LARGE SCALE GENOMIC DNA]</scope>
    <source>
        <strain evidence="1 2">K23C18032701</strain>
    </source>
</reference>
<protein>
    <submittedName>
        <fullName evidence="1">Uncharacterized protein</fullName>
    </submittedName>
</protein>
<evidence type="ECO:0000313" key="1">
    <source>
        <dbReference type="EMBL" id="RFM29645.1"/>
    </source>
</evidence>
<dbReference type="AlphaFoldDB" id="A0A3E1NNY8"/>
<keyword evidence="2" id="KW-1185">Reference proteome</keyword>
<dbReference type="Proteomes" id="UP000261284">
    <property type="component" value="Unassembled WGS sequence"/>
</dbReference>